<dbReference type="AlphaFoldDB" id="A0A2S0PD73"/>
<keyword evidence="3" id="KW-0001">2Fe-2S</keyword>
<dbReference type="GO" id="GO:0051213">
    <property type="term" value="F:dioxygenase activity"/>
    <property type="evidence" value="ECO:0007669"/>
    <property type="project" value="UniProtKB-KW"/>
</dbReference>
<organism evidence="9 10">
    <name type="scientific">Microvirgula aerodenitrificans</name>
    <dbReference type="NCBI Taxonomy" id="57480"/>
    <lineage>
        <taxon>Bacteria</taxon>
        <taxon>Pseudomonadati</taxon>
        <taxon>Pseudomonadota</taxon>
        <taxon>Betaproteobacteria</taxon>
        <taxon>Neisseriales</taxon>
        <taxon>Aquaspirillaceae</taxon>
        <taxon>Microvirgula</taxon>
    </lineage>
</organism>
<comment type="similarity">
    <text evidence="2">Belongs to the bacterial ring-hydroxylating dioxygenase alpha subunit family.</text>
</comment>
<keyword evidence="9" id="KW-0223">Dioxygenase</keyword>
<dbReference type="GO" id="GO:0005506">
    <property type="term" value="F:iron ion binding"/>
    <property type="evidence" value="ECO:0007669"/>
    <property type="project" value="InterPro"/>
</dbReference>
<evidence type="ECO:0000256" key="6">
    <source>
        <dbReference type="ARBA" id="ARBA00023004"/>
    </source>
</evidence>
<evidence type="ECO:0000256" key="5">
    <source>
        <dbReference type="ARBA" id="ARBA00023002"/>
    </source>
</evidence>
<dbReference type="Gene3D" id="2.102.10.10">
    <property type="entry name" value="Rieske [2Fe-2S] iron-sulphur domain"/>
    <property type="match status" value="1"/>
</dbReference>
<keyword evidence="7" id="KW-0411">Iron-sulfur</keyword>
<sequence length="369" mass="42962">MSDLAQAQLLGASCAQLPIHTYFDPAFHELEQQLLFRDAPVYYGHELMVPNVGDYHTLEWMGHGRMLKRNADGVRLLSNVCRHRQALMLKGRGNTDHITCNIHGWTYDNQGRLLGAPHFAETPCLKLEQVELTCWNGLLFDGRRDVARDLATLGVARHLSFDQYGFHSAHVTEYDFNWKTFIEVYSEDYHVDPFHPGLGNFVDCADLKWEWGEQYHVQTVGVKNRLARAGSQVYDDWHQQVRQRHADRQPDFGAIWLTYYPNIMVEWYPHVLVVSVAIPRGVDKTTVITEFYYPEDILWFEPDFIEAEQKAYFETAVEDDEICYRMHEGRRALWLRGDSEVGPYQSPTEDGMQHFHEFYRRQMGQALAG</sequence>
<comment type="cofactor">
    <cofactor evidence="1">
        <name>Fe cation</name>
        <dbReference type="ChEBI" id="CHEBI:24875"/>
    </cofactor>
</comment>
<evidence type="ECO:0000256" key="1">
    <source>
        <dbReference type="ARBA" id="ARBA00001962"/>
    </source>
</evidence>
<dbReference type="PANTHER" id="PTHR43756">
    <property type="entry name" value="CHOLINE MONOOXYGENASE, CHLOROPLASTIC"/>
    <property type="match status" value="1"/>
</dbReference>
<evidence type="ECO:0000313" key="10">
    <source>
        <dbReference type="Proteomes" id="UP000244173"/>
    </source>
</evidence>
<dbReference type="InterPro" id="IPR017941">
    <property type="entry name" value="Rieske_2Fe-2S"/>
</dbReference>
<evidence type="ECO:0000256" key="7">
    <source>
        <dbReference type="ARBA" id="ARBA00023014"/>
    </source>
</evidence>
<dbReference type="PRINTS" id="PR00090">
    <property type="entry name" value="RNGDIOXGNASE"/>
</dbReference>
<dbReference type="PANTHER" id="PTHR43756:SF5">
    <property type="entry name" value="CHOLINE MONOOXYGENASE, CHLOROPLASTIC"/>
    <property type="match status" value="1"/>
</dbReference>
<dbReference type="OrthoDB" id="9769355at2"/>
<dbReference type="Proteomes" id="UP000244173">
    <property type="component" value="Chromosome"/>
</dbReference>
<dbReference type="CDD" id="cd03469">
    <property type="entry name" value="Rieske_RO_Alpha_N"/>
    <property type="match status" value="1"/>
</dbReference>
<dbReference type="Pfam" id="PF00355">
    <property type="entry name" value="Rieske"/>
    <property type="match status" value="1"/>
</dbReference>
<evidence type="ECO:0000256" key="3">
    <source>
        <dbReference type="ARBA" id="ARBA00022714"/>
    </source>
</evidence>
<dbReference type="CDD" id="cd00680">
    <property type="entry name" value="RHO_alpha_C"/>
    <property type="match status" value="1"/>
</dbReference>
<dbReference type="InterPro" id="IPR015879">
    <property type="entry name" value="Ring_hydroxy_dOase_asu_C_dom"/>
</dbReference>
<dbReference type="GO" id="GO:0051537">
    <property type="term" value="F:2 iron, 2 sulfur cluster binding"/>
    <property type="evidence" value="ECO:0007669"/>
    <property type="project" value="UniProtKB-KW"/>
</dbReference>
<accession>A0A2S0PD73</accession>
<keyword evidence="10" id="KW-1185">Reference proteome</keyword>
<reference evidence="9 10" key="1">
    <citation type="submission" date="2018-04" db="EMBL/GenBank/DDBJ databases">
        <title>Denitrifier Microvirgula.</title>
        <authorList>
            <person name="Anderson E."/>
            <person name="Jang J."/>
            <person name="Ishii S."/>
        </authorList>
    </citation>
    <scope>NUCLEOTIDE SEQUENCE [LARGE SCALE GENOMIC DNA]</scope>
    <source>
        <strain evidence="9 10">BE2.4</strain>
    </source>
</reference>
<dbReference type="SUPFAM" id="SSF55961">
    <property type="entry name" value="Bet v1-like"/>
    <property type="match status" value="1"/>
</dbReference>
<gene>
    <name evidence="9" type="ORF">DAI18_15670</name>
</gene>
<dbReference type="SUPFAM" id="SSF50022">
    <property type="entry name" value="ISP domain"/>
    <property type="match status" value="1"/>
</dbReference>
<keyword evidence="5" id="KW-0560">Oxidoreductase</keyword>
<feature type="domain" description="Rieske" evidence="8">
    <location>
        <begin position="42"/>
        <end position="136"/>
    </location>
</feature>
<dbReference type="PROSITE" id="PS51296">
    <property type="entry name" value="RIESKE"/>
    <property type="match status" value="1"/>
</dbReference>
<name>A0A2S0PD73_9NEIS</name>
<dbReference type="STRING" id="1122240.GCA_000620105_03251"/>
<protein>
    <submittedName>
        <fullName evidence="9">Aromatic ring-hydroxylating dioxygenase subunit alpha</fullName>
    </submittedName>
</protein>
<dbReference type="KEGG" id="maer:DAI18_15670"/>
<dbReference type="Pfam" id="PF00848">
    <property type="entry name" value="Ring_hydroxyl_A"/>
    <property type="match status" value="1"/>
</dbReference>
<dbReference type="InterPro" id="IPR001663">
    <property type="entry name" value="Rng_hydr_dOase-A"/>
</dbReference>
<evidence type="ECO:0000256" key="2">
    <source>
        <dbReference type="ARBA" id="ARBA00008751"/>
    </source>
</evidence>
<keyword evidence="6" id="KW-0408">Iron</keyword>
<dbReference type="EMBL" id="CP028519">
    <property type="protein sequence ID" value="AVY95316.1"/>
    <property type="molecule type" value="Genomic_DNA"/>
</dbReference>
<dbReference type="InterPro" id="IPR036922">
    <property type="entry name" value="Rieske_2Fe-2S_sf"/>
</dbReference>
<keyword evidence="4" id="KW-0479">Metal-binding</keyword>
<dbReference type="RefSeq" id="WP_028500135.1">
    <property type="nucleotide sequence ID" value="NZ_CAURZP010000025.1"/>
</dbReference>
<proteinExistence type="inferred from homology"/>
<evidence type="ECO:0000313" key="9">
    <source>
        <dbReference type="EMBL" id="AVY95316.1"/>
    </source>
</evidence>
<evidence type="ECO:0000259" key="8">
    <source>
        <dbReference type="PROSITE" id="PS51296"/>
    </source>
</evidence>
<evidence type="ECO:0000256" key="4">
    <source>
        <dbReference type="ARBA" id="ARBA00022723"/>
    </source>
</evidence>
<dbReference type="Gene3D" id="3.90.380.10">
    <property type="entry name" value="Naphthalene 1,2-dioxygenase Alpha Subunit, Chain A, domain 1"/>
    <property type="match status" value="1"/>
</dbReference>